<dbReference type="PANTHER" id="PTHR32092">
    <property type="entry name" value="6-PHOSPHO-BETA-GLUCOSIDASE-RELATED"/>
    <property type="match status" value="1"/>
</dbReference>
<comment type="similarity">
    <text evidence="2 12">Belongs to the glycosyl hydrolase 4 family.</text>
</comment>
<dbReference type="RefSeq" id="WP_073176630.1">
    <property type="nucleotide sequence ID" value="NZ_FQWL01000001.1"/>
</dbReference>
<dbReference type="SUPFAM" id="SSF51735">
    <property type="entry name" value="NAD(P)-binding Rossmann-fold domains"/>
    <property type="match status" value="1"/>
</dbReference>
<accession>A0A1M5IP67</accession>
<feature type="domain" description="Glycosyl hydrolase family 4 C-terminal" evidence="13">
    <location>
        <begin position="196"/>
        <end position="432"/>
    </location>
</feature>
<keyword evidence="7" id="KW-0119">Carbohydrate metabolism</keyword>
<evidence type="ECO:0000259" key="13">
    <source>
        <dbReference type="Pfam" id="PF11975"/>
    </source>
</evidence>
<proteinExistence type="inferred from homology"/>
<keyword evidence="10" id="KW-0533">Nickel</keyword>
<evidence type="ECO:0000256" key="12">
    <source>
        <dbReference type="RuleBase" id="RU361152"/>
    </source>
</evidence>
<keyword evidence="5 12" id="KW-0520">NAD</keyword>
<feature type="binding site" evidence="10">
    <location>
        <position position="200"/>
    </location>
    <ligand>
        <name>Mn(2+)</name>
        <dbReference type="ChEBI" id="CHEBI:29035"/>
    </ligand>
</feature>
<dbReference type="Proteomes" id="UP000184532">
    <property type="component" value="Unassembled WGS sequence"/>
</dbReference>
<keyword evidence="8 12" id="KW-0326">Glycosidase</keyword>
<dbReference type="GO" id="GO:0004553">
    <property type="term" value="F:hydrolase activity, hydrolyzing O-glycosyl compounds"/>
    <property type="evidence" value="ECO:0007669"/>
    <property type="project" value="InterPro"/>
</dbReference>
<evidence type="ECO:0000256" key="4">
    <source>
        <dbReference type="ARBA" id="ARBA00022801"/>
    </source>
</evidence>
<evidence type="ECO:0000313" key="14">
    <source>
        <dbReference type="EMBL" id="SHG30144.1"/>
    </source>
</evidence>
<comment type="cofactor">
    <cofactor evidence="12">
        <name>NAD(+)</name>
        <dbReference type="ChEBI" id="CHEBI:57540"/>
    </cofactor>
    <text evidence="12">Binds 1 NAD(+) per subunit.</text>
</comment>
<reference evidence="15" key="1">
    <citation type="submission" date="2016-11" db="EMBL/GenBank/DDBJ databases">
        <authorList>
            <person name="Varghese N."/>
            <person name="Submissions S."/>
        </authorList>
    </citation>
    <scope>NUCLEOTIDE SEQUENCE [LARGE SCALE GENOMIC DNA]</scope>
    <source>
        <strain evidence="15">DSM 22638</strain>
    </source>
</reference>
<keyword evidence="4 12" id="KW-0378">Hydrolase</keyword>
<comment type="cofactor">
    <cofactor evidence="1">
        <name>Mn(2+)</name>
        <dbReference type="ChEBI" id="CHEBI:29035"/>
    </cofactor>
</comment>
<feature type="binding site" evidence="9">
    <location>
        <position position="149"/>
    </location>
    <ligand>
        <name>substrate</name>
    </ligand>
</feature>
<evidence type="ECO:0000256" key="9">
    <source>
        <dbReference type="PIRSR" id="PIRSR601088-2"/>
    </source>
</evidence>
<dbReference type="InterPro" id="IPR022616">
    <property type="entry name" value="Glyco_hydro_4_C"/>
</dbReference>
<dbReference type="InterPro" id="IPR036291">
    <property type="entry name" value="NAD(P)-bd_dom_sf"/>
</dbReference>
<dbReference type="GO" id="GO:0005975">
    <property type="term" value="P:carbohydrate metabolic process"/>
    <property type="evidence" value="ECO:0007669"/>
    <property type="project" value="InterPro"/>
</dbReference>
<feature type="site" description="Increases basicity of active site Tyr" evidence="11">
    <location>
        <position position="111"/>
    </location>
</feature>
<keyword evidence="15" id="KW-1185">Reference proteome</keyword>
<keyword evidence="3 10" id="KW-0479">Metal-binding</keyword>
<name>A0A1M5IP67_9FLAO</name>
<dbReference type="GO" id="GO:0046872">
    <property type="term" value="F:metal ion binding"/>
    <property type="evidence" value="ECO:0007669"/>
    <property type="project" value="UniProtKB-KW"/>
</dbReference>
<evidence type="ECO:0000256" key="2">
    <source>
        <dbReference type="ARBA" id="ARBA00010141"/>
    </source>
</evidence>
<dbReference type="Pfam" id="PF02056">
    <property type="entry name" value="Glyco_hydro_4"/>
    <property type="match status" value="1"/>
</dbReference>
<dbReference type="EMBL" id="FQWL01000001">
    <property type="protein sequence ID" value="SHG30144.1"/>
    <property type="molecule type" value="Genomic_DNA"/>
</dbReference>
<sequence>MVKIAYIGAGSLQFGPIIVQDILISDTLTKDNLEIHLMDIEKSHLDHVVNHGEYVARKLGRDAKIVATTNRDEAIKEADFVICALEKDRNVYWSQDFHIPRKYGFKQVYGENGGVGSLFHALRNIKVIMDLAKRMEALCPNAILLNFSNPEHKICEAVTRLTSIKAVGLCHGVFMGREQLSNLLQVPLEDLQTKACGINHFTWFQEIKQKSTGEDLYPKLREVEQKGDWLAQWHELALGRILFRRFGQWPSPASNHYGEYLRWAEEFVIPQLQFFYDPYDGHPWENNQIPEGVYTVDQVDYEREWTKDWSKKLLPVGSTEEIQLENKDGSFKSSGEIATLIMESVMSNKKQWLEAVNVPNRGAIPNLPDDLVVEVPAYCDASGIQPLSMEPIPEGIAATIRLHASIHKLLVEAYVEQSKDKLLQAILIEPTVDSYRNAVAMCNEMLTLQKDVLPQLD</sequence>
<dbReference type="Gene3D" id="3.90.1820.10">
    <property type="entry name" value="AglA-like glucosidase"/>
    <property type="match status" value="1"/>
</dbReference>
<keyword evidence="10" id="KW-0408">Iron</keyword>
<keyword evidence="6 10" id="KW-0464">Manganese</keyword>
<dbReference type="SUPFAM" id="SSF56327">
    <property type="entry name" value="LDH C-terminal domain-like"/>
    <property type="match status" value="1"/>
</dbReference>
<dbReference type="PRINTS" id="PR00732">
    <property type="entry name" value="GLHYDRLASE4"/>
</dbReference>
<dbReference type="GO" id="GO:0016616">
    <property type="term" value="F:oxidoreductase activity, acting on the CH-OH group of donors, NAD or NADP as acceptor"/>
    <property type="evidence" value="ECO:0007669"/>
    <property type="project" value="InterPro"/>
</dbReference>
<dbReference type="STRING" id="570519.SAMN04488116_0844"/>
<evidence type="ECO:0000256" key="11">
    <source>
        <dbReference type="PIRSR" id="PIRSR601088-4"/>
    </source>
</evidence>
<evidence type="ECO:0000256" key="5">
    <source>
        <dbReference type="ARBA" id="ARBA00023027"/>
    </source>
</evidence>
<evidence type="ECO:0000256" key="7">
    <source>
        <dbReference type="ARBA" id="ARBA00023277"/>
    </source>
</evidence>
<dbReference type="PANTHER" id="PTHR32092:SF6">
    <property type="entry name" value="ALPHA-GALACTOSIDASE"/>
    <property type="match status" value="1"/>
</dbReference>
<evidence type="ECO:0000256" key="10">
    <source>
        <dbReference type="PIRSR" id="PIRSR601088-3"/>
    </source>
</evidence>
<evidence type="ECO:0000313" key="15">
    <source>
        <dbReference type="Proteomes" id="UP000184532"/>
    </source>
</evidence>
<keyword evidence="10" id="KW-0170">Cobalt</keyword>
<gene>
    <name evidence="14" type="ORF">SAMN04488116_0844</name>
</gene>
<feature type="binding site" evidence="10">
    <location>
        <position position="170"/>
    </location>
    <ligand>
        <name>Mn(2+)</name>
        <dbReference type="ChEBI" id="CHEBI:29035"/>
    </ligand>
</feature>
<dbReference type="InterPro" id="IPR001088">
    <property type="entry name" value="Glyco_hydro_4"/>
</dbReference>
<dbReference type="InterPro" id="IPR015955">
    <property type="entry name" value="Lactate_DH/Glyco_Ohase_4_C"/>
</dbReference>
<evidence type="ECO:0000256" key="6">
    <source>
        <dbReference type="ARBA" id="ARBA00023211"/>
    </source>
</evidence>
<dbReference type="OrthoDB" id="9808275at2"/>
<dbReference type="Pfam" id="PF11975">
    <property type="entry name" value="Glyco_hydro_4C"/>
    <property type="match status" value="1"/>
</dbReference>
<organism evidence="14 15">
    <name type="scientific">Flagellimonas flava</name>
    <dbReference type="NCBI Taxonomy" id="570519"/>
    <lineage>
        <taxon>Bacteria</taxon>
        <taxon>Pseudomonadati</taxon>
        <taxon>Bacteroidota</taxon>
        <taxon>Flavobacteriia</taxon>
        <taxon>Flavobacteriales</taxon>
        <taxon>Flavobacteriaceae</taxon>
        <taxon>Flagellimonas</taxon>
    </lineage>
</organism>
<dbReference type="AlphaFoldDB" id="A0A1M5IP67"/>
<evidence type="ECO:0000256" key="1">
    <source>
        <dbReference type="ARBA" id="ARBA00001936"/>
    </source>
</evidence>
<evidence type="ECO:0000256" key="8">
    <source>
        <dbReference type="ARBA" id="ARBA00023295"/>
    </source>
</evidence>
<dbReference type="InterPro" id="IPR053715">
    <property type="entry name" value="GH4_Enzyme_sf"/>
</dbReference>
<evidence type="ECO:0000256" key="3">
    <source>
        <dbReference type="ARBA" id="ARBA00022723"/>
    </source>
</evidence>
<protein>
    <submittedName>
        <fullName evidence="14">Alpha-galactosidase</fullName>
    </submittedName>
</protein>